<organism evidence="7 8">
    <name type="scientific">Actinomadura verrucosospora</name>
    <dbReference type="NCBI Taxonomy" id="46165"/>
    <lineage>
        <taxon>Bacteria</taxon>
        <taxon>Bacillati</taxon>
        <taxon>Actinomycetota</taxon>
        <taxon>Actinomycetes</taxon>
        <taxon>Streptosporangiales</taxon>
        <taxon>Thermomonosporaceae</taxon>
        <taxon>Actinomadura</taxon>
    </lineage>
</organism>
<keyword evidence="3" id="KW-0285">Flavoprotein</keyword>
<evidence type="ECO:0000259" key="6">
    <source>
        <dbReference type="PROSITE" id="PS51387"/>
    </source>
</evidence>
<gene>
    <name evidence="7" type="ORF">ACTIVE_6225</name>
</gene>
<dbReference type="Pfam" id="PF08031">
    <property type="entry name" value="BBE"/>
    <property type="match status" value="1"/>
</dbReference>
<keyword evidence="8" id="KW-1185">Reference proteome</keyword>
<dbReference type="EMBL" id="CP053892">
    <property type="protein sequence ID" value="QKG24578.1"/>
    <property type="molecule type" value="Genomic_DNA"/>
</dbReference>
<dbReference type="Proteomes" id="UP000501240">
    <property type="component" value="Chromosome"/>
</dbReference>
<evidence type="ECO:0000256" key="2">
    <source>
        <dbReference type="ARBA" id="ARBA00005466"/>
    </source>
</evidence>
<dbReference type="InterPro" id="IPR050416">
    <property type="entry name" value="FAD-linked_Oxidoreductase"/>
</dbReference>
<dbReference type="InterPro" id="IPR016167">
    <property type="entry name" value="FAD-bd_PCMH_sub1"/>
</dbReference>
<dbReference type="EC" id="1.5.3.-" evidence="7"/>
<dbReference type="PROSITE" id="PS00862">
    <property type="entry name" value="OX2_COVAL_FAD"/>
    <property type="match status" value="1"/>
</dbReference>
<keyword evidence="4" id="KW-0274">FAD</keyword>
<comment type="cofactor">
    <cofactor evidence="1">
        <name>FAD</name>
        <dbReference type="ChEBI" id="CHEBI:57692"/>
    </cofactor>
</comment>
<dbReference type="RefSeq" id="WP_173098363.1">
    <property type="nucleotide sequence ID" value="NZ_CP053892.1"/>
</dbReference>
<dbReference type="PANTHER" id="PTHR42973">
    <property type="entry name" value="BINDING OXIDOREDUCTASE, PUTATIVE (AFU_ORTHOLOGUE AFUA_1G17690)-RELATED"/>
    <property type="match status" value="1"/>
</dbReference>
<accession>A0A7D3VWQ1</accession>
<evidence type="ECO:0000256" key="1">
    <source>
        <dbReference type="ARBA" id="ARBA00001974"/>
    </source>
</evidence>
<dbReference type="AlphaFoldDB" id="A0A7D3VWQ1"/>
<reference evidence="7 8" key="1">
    <citation type="submission" date="2020-05" db="EMBL/GenBank/DDBJ databases">
        <title>Actinomadura verrucosospora NRRL-B18236 (PFL_A860) Genome sequencing and assembly.</title>
        <authorList>
            <person name="Samborskyy M."/>
        </authorList>
    </citation>
    <scope>NUCLEOTIDE SEQUENCE [LARGE SCALE GENOMIC DNA]</scope>
    <source>
        <strain evidence="7 8">NRRL:B18236</strain>
    </source>
</reference>
<keyword evidence="5 7" id="KW-0560">Oxidoreductase</keyword>
<dbReference type="PANTHER" id="PTHR42973:SF39">
    <property type="entry name" value="FAD-BINDING PCMH-TYPE DOMAIN-CONTAINING PROTEIN"/>
    <property type="match status" value="1"/>
</dbReference>
<evidence type="ECO:0000256" key="4">
    <source>
        <dbReference type="ARBA" id="ARBA00022827"/>
    </source>
</evidence>
<dbReference type="Gene3D" id="3.30.43.10">
    <property type="entry name" value="Uridine Diphospho-n-acetylenolpyruvylglucosamine Reductase, domain 2"/>
    <property type="match status" value="1"/>
</dbReference>
<dbReference type="InterPro" id="IPR036318">
    <property type="entry name" value="FAD-bd_PCMH-like_sf"/>
</dbReference>
<dbReference type="GO" id="GO:0016491">
    <property type="term" value="F:oxidoreductase activity"/>
    <property type="evidence" value="ECO:0007669"/>
    <property type="project" value="UniProtKB-KW"/>
</dbReference>
<dbReference type="Gene3D" id="3.40.462.20">
    <property type="match status" value="1"/>
</dbReference>
<dbReference type="InterPro" id="IPR006093">
    <property type="entry name" value="Oxy_OxRdtase_FAD_BS"/>
</dbReference>
<evidence type="ECO:0000256" key="3">
    <source>
        <dbReference type="ARBA" id="ARBA00022630"/>
    </source>
</evidence>
<comment type="similarity">
    <text evidence="2">Belongs to the oxygen-dependent FAD-linked oxidoreductase family.</text>
</comment>
<dbReference type="InterPro" id="IPR012951">
    <property type="entry name" value="BBE"/>
</dbReference>
<dbReference type="InterPro" id="IPR016169">
    <property type="entry name" value="FAD-bd_PCMH_sub2"/>
</dbReference>
<dbReference type="InterPro" id="IPR016166">
    <property type="entry name" value="FAD-bd_PCMH"/>
</dbReference>
<feature type="domain" description="FAD-binding PCMH-type" evidence="6">
    <location>
        <begin position="46"/>
        <end position="216"/>
    </location>
</feature>
<sequence length="469" mass="49460">MATSEGARPVSLDGDDIRELAAEVAGPVSAPTGAGYADACATVNLLTPVRPAVAVGATGADDVRAAVRFAARRDLPVAVLSTGHQVVRPAEGAVLINMSRMDAVRVDPHRGTARVEGGARWRGTLDAAAAHGLAPVSGGSSTVGVAGYHLGGGASPIMGRLHGYAADHVAAIEVVSAAGEAHRVTASAEPDLFWALRGGGGNFGVVTALEFALFPVETFYGGGLFFAGRHAAEVLHAWRDWVVGLPVEMSSSVAFLRMPSQPAVPEPLRGRFATHLRFSSLGTKEEAERALEPMRRIAPTIMESFAELPYRQATSVFFEPPIPLPWVERARMLRDFPAEAADALLAAAGPDSGSALGLVELRRLGGAMTGPPAVPSAVPGRDAGWSLLGFGGDKDRIPLLREQVTGLVEAVAPWTHAELMPNLLGAWERTTPQTLRAMYGPERFDRLAAIKGRYDPRNLFRMNHNIPPA</sequence>
<evidence type="ECO:0000313" key="7">
    <source>
        <dbReference type="EMBL" id="QKG24578.1"/>
    </source>
</evidence>
<dbReference type="InterPro" id="IPR006094">
    <property type="entry name" value="Oxid_FAD_bind_N"/>
</dbReference>
<dbReference type="PROSITE" id="PS51387">
    <property type="entry name" value="FAD_PCMH"/>
    <property type="match status" value="1"/>
</dbReference>
<dbReference type="Gene3D" id="3.30.465.10">
    <property type="match status" value="1"/>
</dbReference>
<name>A0A7D3VWQ1_ACTVE</name>
<dbReference type="Pfam" id="PF01565">
    <property type="entry name" value="FAD_binding_4"/>
    <property type="match status" value="1"/>
</dbReference>
<protein>
    <submittedName>
        <fullName evidence="7">Mitomycin radical oxidase</fullName>
        <ecNumber evidence="7">1.5.3.-</ecNumber>
    </submittedName>
</protein>
<evidence type="ECO:0000313" key="8">
    <source>
        <dbReference type="Proteomes" id="UP000501240"/>
    </source>
</evidence>
<dbReference type="GO" id="GO:0071949">
    <property type="term" value="F:FAD binding"/>
    <property type="evidence" value="ECO:0007669"/>
    <property type="project" value="InterPro"/>
</dbReference>
<evidence type="ECO:0000256" key="5">
    <source>
        <dbReference type="ARBA" id="ARBA00023002"/>
    </source>
</evidence>
<dbReference type="SUPFAM" id="SSF56176">
    <property type="entry name" value="FAD-binding/transporter-associated domain-like"/>
    <property type="match status" value="1"/>
</dbReference>
<proteinExistence type="inferred from homology"/>